<protein>
    <submittedName>
        <fullName evidence="6">Sugar ABC transporter substrate-binding protein</fullName>
    </submittedName>
</protein>
<dbReference type="Gene3D" id="3.40.50.2300">
    <property type="match status" value="2"/>
</dbReference>
<feature type="domain" description="Periplasmic binding protein" evidence="5">
    <location>
        <begin position="32"/>
        <end position="286"/>
    </location>
</feature>
<dbReference type="CDD" id="cd01536">
    <property type="entry name" value="PBP1_ABC_sugar_binding-like"/>
    <property type="match status" value="1"/>
</dbReference>
<comment type="subcellular location">
    <subcellularLocation>
        <location evidence="1">Cell envelope</location>
    </subcellularLocation>
</comment>
<comment type="caution">
    <text evidence="6">The sequence shown here is derived from an EMBL/GenBank/DDBJ whole genome shotgun (WGS) entry which is preliminary data.</text>
</comment>
<dbReference type="Pfam" id="PF13407">
    <property type="entry name" value="Peripla_BP_4"/>
    <property type="match status" value="1"/>
</dbReference>
<dbReference type="InterPro" id="IPR025997">
    <property type="entry name" value="SBP_2_dom"/>
</dbReference>
<organism evidence="6 7">
    <name type="scientific">Peteryoungia algae</name>
    <dbReference type="NCBI Taxonomy" id="2919917"/>
    <lineage>
        <taxon>Bacteria</taxon>
        <taxon>Pseudomonadati</taxon>
        <taxon>Pseudomonadota</taxon>
        <taxon>Alphaproteobacteria</taxon>
        <taxon>Hyphomicrobiales</taxon>
        <taxon>Rhizobiaceae</taxon>
        <taxon>Peteryoungia</taxon>
    </lineage>
</organism>
<dbReference type="RefSeq" id="WP_245133958.1">
    <property type="nucleotide sequence ID" value="NZ_CP128477.1"/>
</dbReference>
<evidence type="ECO:0000313" key="6">
    <source>
        <dbReference type="EMBL" id="MCJ8236742.1"/>
    </source>
</evidence>
<feature type="signal peptide" evidence="4">
    <location>
        <begin position="1"/>
        <end position="24"/>
    </location>
</feature>
<evidence type="ECO:0000259" key="5">
    <source>
        <dbReference type="Pfam" id="PF13407"/>
    </source>
</evidence>
<comment type="similarity">
    <text evidence="2">Belongs to the bacterial solute-binding protein 2 family.</text>
</comment>
<keyword evidence="3 4" id="KW-0732">Signal</keyword>
<geneLocation type="plasmid" evidence="6">
    <name>unnamed</name>
</geneLocation>
<reference evidence="6 7" key="1">
    <citation type="submission" date="2022-03" db="EMBL/GenBank/DDBJ databases">
        <title>Rhizobium SSM4.3 sp. nov., isolated from Sediment (Gouqi Island).</title>
        <authorList>
            <person name="Chen G."/>
        </authorList>
    </citation>
    <scope>NUCLEOTIDE SEQUENCE [LARGE SCALE GENOMIC DNA]</scope>
    <source>
        <strain evidence="6 7">SSM4.3</strain>
        <plasmid evidence="6">unnamed</plasmid>
    </source>
</reference>
<sequence length="312" mass="32680">MFKTFIKGLATTAGALLLTTAAYADSLKGAIVVMDLTTNAFQIEMADQAVAYGTEIGADVKAYAPEGSFGDYEGQISIIEDLITKKVDFIVLVAGHTTALVPVVDKAMAAGIPVVNMDNRLNTTNVVTFVGVDNGQGGKMAVDYIASKLGGVGKIALIQGETGNPVQILRTKGFELGALVHPGLEVVAQQGAHWTEEEGLKVMEDILQAHPEVDAVFGESDNLAVGAARAAKSAGRDDIIFVGYDGQQGGYAAIKAGDVAATIRMDARKMVQLSIDAAVAYVKNGKSKDGIAPETYINPELVTAAEVDQYIK</sequence>
<evidence type="ECO:0000256" key="4">
    <source>
        <dbReference type="SAM" id="SignalP"/>
    </source>
</evidence>
<evidence type="ECO:0000313" key="7">
    <source>
        <dbReference type="Proteomes" id="UP001522662"/>
    </source>
</evidence>
<proteinExistence type="inferred from homology"/>
<dbReference type="PANTHER" id="PTHR46847">
    <property type="entry name" value="D-ALLOSE-BINDING PERIPLASMIC PROTEIN-RELATED"/>
    <property type="match status" value="1"/>
</dbReference>
<evidence type="ECO:0000256" key="1">
    <source>
        <dbReference type="ARBA" id="ARBA00004196"/>
    </source>
</evidence>
<dbReference type="EMBL" id="JALAYX010000001">
    <property type="protein sequence ID" value="MCJ8236742.1"/>
    <property type="molecule type" value="Genomic_DNA"/>
</dbReference>
<dbReference type="Proteomes" id="UP001522662">
    <property type="component" value="Unassembled WGS sequence"/>
</dbReference>
<feature type="chain" id="PRO_5046034209" evidence="4">
    <location>
        <begin position="25"/>
        <end position="312"/>
    </location>
</feature>
<keyword evidence="7" id="KW-1185">Reference proteome</keyword>
<gene>
    <name evidence="6" type="ORF">MKJ03_00230</name>
</gene>
<name>A0ABT0CU86_9HYPH</name>
<keyword evidence="6" id="KW-0614">Plasmid</keyword>
<evidence type="ECO:0000256" key="2">
    <source>
        <dbReference type="ARBA" id="ARBA00007639"/>
    </source>
</evidence>
<dbReference type="SUPFAM" id="SSF53822">
    <property type="entry name" value="Periplasmic binding protein-like I"/>
    <property type="match status" value="1"/>
</dbReference>
<dbReference type="InterPro" id="IPR028082">
    <property type="entry name" value="Peripla_BP_I"/>
</dbReference>
<evidence type="ECO:0000256" key="3">
    <source>
        <dbReference type="ARBA" id="ARBA00022729"/>
    </source>
</evidence>
<dbReference type="PANTHER" id="PTHR46847:SF1">
    <property type="entry name" value="D-ALLOSE-BINDING PERIPLASMIC PROTEIN-RELATED"/>
    <property type="match status" value="1"/>
</dbReference>
<accession>A0ABT0CU86</accession>